<dbReference type="Gene3D" id="2.60.120.260">
    <property type="entry name" value="Galactose-binding domain-like"/>
    <property type="match status" value="2"/>
</dbReference>
<evidence type="ECO:0000256" key="1">
    <source>
        <dbReference type="SAM" id="MobiDB-lite"/>
    </source>
</evidence>
<evidence type="ECO:0000313" key="5">
    <source>
        <dbReference type="Proteomes" id="UP000230292"/>
    </source>
</evidence>
<feature type="domain" description="VWFA" evidence="3">
    <location>
        <begin position="2289"/>
        <end position="2514"/>
    </location>
</feature>
<dbReference type="InterPro" id="IPR036465">
    <property type="entry name" value="vWFA_dom_sf"/>
</dbReference>
<dbReference type="EMBL" id="PFGC01000063">
    <property type="protein sequence ID" value="PIW36291.1"/>
    <property type="molecule type" value="Genomic_DNA"/>
</dbReference>
<organism evidence="4 5">
    <name type="scientific">Candidatus Kerfeldbacteria bacterium CG15_BIG_FIL_POST_REV_8_21_14_020_45_12</name>
    <dbReference type="NCBI Taxonomy" id="2014247"/>
    <lineage>
        <taxon>Bacteria</taxon>
        <taxon>Candidatus Kerfeldiibacteriota</taxon>
    </lineage>
</organism>
<dbReference type="Proteomes" id="UP000230292">
    <property type="component" value="Unassembled WGS sequence"/>
</dbReference>
<feature type="chain" id="PRO_5014669813" description="VWFA domain-containing protein" evidence="2">
    <location>
        <begin position="28"/>
        <end position="3434"/>
    </location>
</feature>
<feature type="region of interest" description="Disordered" evidence="1">
    <location>
        <begin position="3069"/>
        <end position="3090"/>
    </location>
</feature>
<dbReference type="InterPro" id="IPR002035">
    <property type="entry name" value="VWF_A"/>
</dbReference>
<dbReference type="CDD" id="cd00198">
    <property type="entry name" value="vWFA"/>
    <property type="match status" value="1"/>
</dbReference>
<keyword evidence="2" id="KW-0732">Signal</keyword>
<reference evidence="4 5" key="1">
    <citation type="submission" date="2017-09" db="EMBL/GenBank/DDBJ databases">
        <title>Depth-based differentiation of microbial function through sediment-hosted aquifers and enrichment of novel symbionts in the deep terrestrial subsurface.</title>
        <authorList>
            <person name="Probst A.J."/>
            <person name="Ladd B."/>
            <person name="Jarett J.K."/>
            <person name="Geller-Mcgrath D.E."/>
            <person name="Sieber C.M."/>
            <person name="Emerson J.B."/>
            <person name="Anantharaman K."/>
            <person name="Thomas B.C."/>
            <person name="Malmstrom R."/>
            <person name="Stieglmeier M."/>
            <person name="Klingl A."/>
            <person name="Woyke T."/>
            <person name="Ryan C.M."/>
            <person name="Banfield J.F."/>
        </authorList>
    </citation>
    <scope>NUCLEOTIDE SEQUENCE [LARGE SCALE GENOMIC DNA]</scope>
    <source>
        <strain evidence="4">CG15_BIG_FIL_POST_REV_8_21_14_020_45_12</strain>
    </source>
</reference>
<accession>A0A2M7H231</accession>
<evidence type="ECO:0000259" key="3">
    <source>
        <dbReference type="PROSITE" id="PS50234"/>
    </source>
</evidence>
<evidence type="ECO:0000313" key="4">
    <source>
        <dbReference type="EMBL" id="PIW36291.1"/>
    </source>
</evidence>
<sequence length="3434" mass="368420">MMTVLTPGAMAGGAVAIGLLTPQAAHAQVSTVGDVPRVVQQVIDFVLKGLVAAAKVGIKNALRSFLEKIAYDTAVWVASAGENQEPLAFVKEPGEYFTERADAAAGAFFSTLGEEGGFDYFNLCDLPDPSLKLNFQLILPQFTADEPYEPECTFSEQVNNVQDYAESLADQAVAFVEDPKSMINLSVSLGSGENSIASLLNAADQVLDSKKQEEREAAVEQIQSSLKAQKADISGYIQTPVAVIDGKLNSVLGQSTVGETTQQDNVIADALTIFINTLANKLMERLAGGLLAFFTESDISSSIAGDSSTSGSGGVKAAEEKFAEFKTPTFNPGGEIDILTQFASCPEQGADVTNCVINEGFRLAIEEGLTLNQAVNEFGYIDPSTPFALDSNGGTITSPTLGISLRNIRILRQYSVVPVGWELAAIYNDDFDGTPLTIGSVIDNYDDCDEGNYSPYCGLVDPDWPLKAPDVFCKLQGYATNIAAEEAIDDDGAVNTPEKLFTARLTSCLDPQSCLSEDENGFCEAYGYCVQQERIYRFEGDSCPSYYASCELFTDDAGNDQSLLQNTVNYDDCSVDNVGCQWRCRTYNEVDEAFQCSGQDEVYSTCDSGSSTYDSSALSCGCTAADASTCDITEGGFTCDTDTGESCTLGTETSADVDFDTTINFDDDVASCSSQDSGCTETIPVKGGANLLANGGFEFYDNADTDLAGPTDTAVDSPYDDSFGFSASSDASCTSYTNPQNCQGWELVSGSAVRAVNEALYGDSALQYDGDVAGGIVHRFATGQALENRSFSLSFTYNNIDANTCSVTGSIFADPATDTTWPGVSAMTESTDFDAGETSSSGFQTYTSDLVTFSAGVSATTVGVIFNTTGTGCDIVLDGVTLEENSGSSGISDYQNSDDLVYVNFNDANSCTVGEIGCNLYTPVTGESDTPIPGQITNPYSEACGDGSDYTGAECSQCVEETVGCDAFIEQETPYNAPINDVSGFSTYLDSSFDADLAEAIAQRTGYYCEDTTTPCSPDRETLDCGSGVSCLPSISIIPDTGTSCSANNVGCEQYVNLDQESLGGEGVEHYKYIRQCVKPTTQEIEDQEIDTYYTFEGSDISGYQLRSWYLKKSDVDAGPCTNLDLYGSTSETPTANCIDSDTLSANYNDCTASDIGDDPDCTEWFDSDGANYLRYKSSTITASDDCVPLRNTFDDRVYYSIPDESQSCPASANLCREYKGSAGGAVEFVIEEDFDDGAVWGDAEVSAETVTASAGLSMALGTSSTNAATSGATTVAGLVDEADSYVVTFWAKSDTDGSLIYPYFYSAETAETNFLSEDDIDLSTEWQKYSVGPFTFPEAVSGDEEFGFEYTDSYVYIDNVELQKNNSHYLILESADSCLGYEGCEEYTDEQDVTNYLKSFTNLCSDNVVGCEAIIKTQNSDTPFYTSYQADNEWSATNTPNDDVNIVADVATTIVITDSVQCDSSVAACELVGLPELDDSEDPQSYSAEYIINDPDSYDTILCEEHQRSCEQYTDSQGSTTYFKDPGEKYCEYNASLGQWLTPDGDACPLQNDSAEPSQPKGPICNGGLREDELCSTDNDCPADSSDSNTYRCISNDSADSGWVGRCTAPYSGCTLYVDPNMATMIDDFSAETNVKDNSDITSTTADDKPDGWGVASSASGANAFMNRDGASGVIPTPTGNSISEISYQSGDCDTFAQSTDFAFHRSNSLELKTKSGKNNCMAFPATLSAGVSNVLYPVDANKIYTLQAEVYGVTADAEFAIGLLYYDASGNELSNGLDVENYAIAAYEGGSRSDDEVPTDEWVHFHGTVGPNMSHSFPSSTYYVRVFVESGSDQAHVYFDNVGFAEDNQYTYLNHTVNGAAENPGDNTCNGEIDIQDGCVSFRDSNDNSLTSLAAIEDQQAVNSSFTDETCTFNDGEPSEACDSQANSSDTNIVIKVRNDRQCSEWLSCRSSRIIVNDAGEIDSETCFQIGRCLSRNEDTGVCTEWADTRDPDSLGSDDELRVTTQPGNTNDLLDIQDNSGFITIGAEWIGSCVSSVCEGGTNDGDACSVDSDCSASDIIYGYYPTDWMAEIGSGGAASTTDIVADGDFEDVTCNGDEAETVYGSDGLNYGQIAGGRNKSASCTLDEHCRVLEVETLLESKLGELEIEETTDDIGYWEGWCGNFQDNTFGTNSQWENYGGSSVSIIDYDEDRPYVGTSPINGGDLNVAALNVDLNNVLFVDPVSGQDSGVQVDVSDDIVQGQDYVVTFDGKWLETPDADSDFLQVALQYGSDEQNVDFFEVGSAKADIVFAVDTSSTMAGYISSVATNTTALVSGFDEAGVDYQVSIVTTGGSRYPKILDFADYSSTSSGFEYNANGTVTTDFTTDATEFSNAMTYISSNLNGGQVYNYEMMANIFDNSINNGTESLNFRPGAQKFIVLLTDTDPENGGQGDPYISGSSWAQSDENSFDNTYGGVNFSLYSVVPTSSQGYDALTASLGGTQYNISGTYSTIVSDITSKISESVSAFTLSESMESYAFGPLTIENKTDPADTSTLFIAATSNNAGKAFAIDNVSMKPSLEVRKEGNPQTENHPTSLARDCRAYPEQDSNSCDYQDSSGSIYSGWKGYCLLHDTVPGDSEDCVAWWPIDILSGEPDTTGRTRLTYSDKAPVYSCLVAKGNETLGACSSGGQICASDDDCSGSSNYCYGASDVDNDYDVSSSYTDGGYDMVNTYDSGGYRVNHNIESLRVESEAGEHTGDSTGNEEAAVFKKITDLPVEKLIHVSEIDRIVYDMGTPYYSSNDCNGSNKQNAWLEGSDGFDTADFEEYQTGGASEDDTTFFWQVGKDDDPGALCGGSLDEDLVYAVQKGAWCGTGSGDLCDENLTEAELDDIDFYYGKSITSQENQANIERSHSVWNGDSSSTSPFNPFNYYSVLGENGDAWNVAGAIDDDTDNGSVDGVSFSDNLFNSRYSDNDADTDSCFGHNPCGANVHLAKFDFQDGYLAAVYLVYWDGLARPDVQSIHDINWSIYLKEPCLLLVEGATEDGEATPWRTRATSSSGFQIPDLLYTYTISGPVDYSQLGAGSMYGSFSTTGNTRPDEEDGEENSTSGSDMYDFFAISQSNLPMVYLNGASGTTLPYACIGKCGDTRCQGDYTSSGGELDGSACTDDKWISLQGICSELDDDGNAQMCDDVSGCDNGSCTSLTYLDHQGAGQSTYASQLNKALEFGWEHYRLIFADIQGDVYYAPAAGSSGDDALRNAGELTSGDASLFSGFATAGNFSSMDVCDGSTRDSDEYCGIRPEVNHIELDNNDTGDLILQNGDTVSLTFDTAADADQEPVNTIKVAWFVDPDTTGDFSDASYLSDPWEAASTNGHSYSNTYTCDPTSAYYDKYALGGSSSEADYDPAWGACKYELWVEVTDNWNFCSGTEYTDITRTNDGTCTSYDSYDGNIYVRY</sequence>
<dbReference type="PROSITE" id="PS50234">
    <property type="entry name" value="VWFA"/>
    <property type="match status" value="1"/>
</dbReference>
<dbReference type="SUPFAM" id="SSF53300">
    <property type="entry name" value="vWA-like"/>
    <property type="match status" value="1"/>
</dbReference>
<dbReference type="InterPro" id="IPR008979">
    <property type="entry name" value="Galactose-bd-like_sf"/>
</dbReference>
<dbReference type="SUPFAM" id="SSF49785">
    <property type="entry name" value="Galactose-binding domain-like"/>
    <property type="match status" value="1"/>
</dbReference>
<feature type="signal peptide" evidence="2">
    <location>
        <begin position="1"/>
        <end position="27"/>
    </location>
</feature>
<name>A0A2M7H231_9BACT</name>
<dbReference type="Gene3D" id="3.40.50.410">
    <property type="entry name" value="von Willebrand factor, type A domain"/>
    <property type="match status" value="1"/>
</dbReference>
<comment type="caution">
    <text evidence="4">The sequence shown here is derived from an EMBL/GenBank/DDBJ whole genome shotgun (WGS) entry which is preliminary data.</text>
</comment>
<protein>
    <recommendedName>
        <fullName evidence="3">VWFA domain-containing protein</fullName>
    </recommendedName>
</protein>
<gene>
    <name evidence="4" type="ORF">COW24_06070</name>
</gene>
<evidence type="ECO:0000256" key="2">
    <source>
        <dbReference type="SAM" id="SignalP"/>
    </source>
</evidence>
<proteinExistence type="predicted"/>